<accession>A0ABD4A1U1</accession>
<feature type="compositionally biased region" description="Acidic residues" evidence="1">
    <location>
        <begin position="173"/>
        <end position="185"/>
    </location>
</feature>
<organism evidence="3 4">
    <name type="scientific">Caldibacillus thermoamylovorans</name>
    <dbReference type="NCBI Taxonomy" id="35841"/>
    <lineage>
        <taxon>Bacteria</taxon>
        <taxon>Bacillati</taxon>
        <taxon>Bacillota</taxon>
        <taxon>Bacilli</taxon>
        <taxon>Bacillales</taxon>
        <taxon>Bacillaceae</taxon>
        <taxon>Caldibacillus</taxon>
    </lineage>
</organism>
<proteinExistence type="predicted"/>
<evidence type="ECO:0000313" key="3">
    <source>
        <dbReference type="EMBL" id="KIO70167.1"/>
    </source>
</evidence>
<feature type="compositionally biased region" description="Low complexity" evidence="1">
    <location>
        <begin position="135"/>
        <end position="153"/>
    </location>
</feature>
<dbReference type="InterPro" id="IPR014717">
    <property type="entry name" value="Transl_elong_EF1B/ribsomal_bS6"/>
</dbReference>
<evidence type="ECO:0000256" key="1">
    <source>
        <dbReference type="SAM" id="MobiDB-lite"/>
    </source>
</evidence>
<keyword evidence="2" id="KW-0812">Transmembrane</keyword>
<sequence>MSDFFQEKRKIVLFIGIILFLLLGLLYFYLIMPLKDDANAAEQNVKQLETEVKTLENRVNQNETDQPENTAKLEKKMPLSRQLDELILSLQEIEMVSGSQIASINFNNYDGGLTEADGTNENNESTDGTDEATADDTNNNNEATDGTDEATTNETDENQSDEQATEDKNSDDNGSDTNDENEQATDETVTNLPTNVKLITINLSVASPDFEHFQLFLQELEKLERITRVDTLTFTKPAERELLYEKDGSQAVTADVQITTFYYNGVK</sequence>
<comment type="caution">
    <text evidence="3">The sequence shown here is derived from an EMBL/GenBank/DDBJ whole genome shotgun (WGS) entry which is preliminary data.</text>
</comment>
<dbReference type="Gene3D" id="3.30.70.60">
    <property type="match status" value="1"/>
</dbReference>
<dbReference type="EMBL" id="JXLU01000147">
    <property type="protein sequence ID" value="KIO70167.1"/>
    <property type="molecule type" value="Genomic_DNA"/>
</dbReference>
<name>A0ABD4A1U1_9BACI</name>
<dbReference type="AlphaFoldDB" id="A0ABD4A1U1"/>
<dbReference type="RefSeq" id="WP_052480432.1">
    <property type="nucleotide sequence ID" value="NZ_JXLT01000142.1"/>
</dbReference>
<protein>
    <submittedName>
        <fullName evidence="3">Uncharacterized protein</fullName>
    </submittedName>
</protein>
<feature type="compositionally biased region" description="Acidic residues" evidence="1">
    <location>
        <begin position="154"/>
        <end position="164"/>
    </location>
</feature>
<evidence type="ECO:0000313" key="4">
    <source>
        <dbReference type="Proteomes" id="UP000032076"/>
    </source>
</evidence>
<feature type="region of interest" description="Disordered" evidence="1">
    <location>
        <begin position="57"/>
        <end position="76"/>
    </location>
</feature>
<feature type="region of interest" description="Disordered" evidence="1">
    <location>
        <begin position="113"/>
        <end position="189"/>
    </location>
</feature>
<gene>
    <name evidence="3" type="ORF">B4167_0859</name>
</gene>
<feature type="transmembrane region" description="Helical" evidence="2">
    <location>
        <begin position="12"/>
        <end position="32"/>
    </location>
</feature>
<reference evidence="3 4" key="1">
    <citation type="submission" date="2015-01" db="EMBL/GenBank/DDBJ databases">
        <title>Draft Genome Sequences of Four Bacillus thermoamylovorans Strains, Isolated From Food Products.</title>
        <authorList>
            <person name="Krawcyk A.O."/>
            <person name="Berendsen E.M."/>
            <person name="Eijlander R.T."/>
            <person name="de Jong A."/>
            <person name="Wells-Bennik M."/>
            <person name="Kuipers O.P."/>
        </authorList>
    </citation>
    <scope>NUCLEOTIDE SEQUENCE [LARGE SCALE GENOMIC DNA]</scope>
    <source>
        <strain evidence="3 4">B4167</strain>
    </source>
</reference>
<keyword evidence="2" id="KW-0472">Membrane</keyword>
<feature type="compositionally biased region" description="Polar residues" evidence="1">
    <location>
        <begin position="57"/>
        <end position="69"/>
    </location>
</feature>
<keyword evidence="2" id="KW-1133">Transmembrane helix</keyword>
<evidence type="ECO:0000256" key="2">
    <source>
        <dbReference type="SAM" id="Phobius"/>
    </source>
</evidence>
<dbReference type="Proteomes" id="UP000032076">
    <property type="component" value="Unassembled WGS sequence"/>
</dbReference>